<protein>
    <recommendedName>
        <fullName evidence="4">Clp R domain-containing protein</fullName>
    </recommendedName>
</protein>
<name>A0A8J4F2C7_9CHLO</name>
<evidence type="ECO:0000256" key="1">
    <source>
        <dbReference type="SAM" id="MobiDB-lite"/>
    </source>
</evidence>
<feature type="compositionally biased region" description="Low complexity" evidence="1">
    <location>
        <begin position="397"/>
        <end position="415"/>
    </location>
</feature>
<dbReference type="InterPro" id="IPR036628">
    <property type="entry name" value="Clp_N_dom_sf"/>
</dbReference>
<evidence type="ECO:0000313" key="3">
    <source>
        <dbReference type="Proteomes" id="UP000747399"/>
    </source>
</evidence>
<feature type="region of interest" description="Disordered" evidence="1">
    <location>
        <begin position="164"/>
        <end position="187"/>
    </location>
</feature>
<feature type="region of interest" description="Disordered" evidence="1">
    <location>
        <begin position="110"/>
        <end position="134"/>
    </location>
</feature>
<keyword evidence="3" id="KW-1185">Reference proteome</keyword>
<feature type="compositionally biased region" description="Polar residues" evidence="1">
    <location>
        <begin position="383"/>
        <end position="396"/>
    </location>
</feature>
<dbReference type="AlphaFoldDB" id="A0A8J4F2C7"/>
<feature type="region of interest" description="Disordered" evidence="1">
    <location>
        <begin position="347"/>
        <end position="415"/>
    </location>
</feature>
<proteinExistence type="predicted"/>
<dbReference type="Proteomes" id="UP000747399">
    <property type="component" value="Unassembled WGS sequence"/>
</dbReference>
<organism evidence="2 3">
    <name type="scientific">Volvox africanus</name>
    <dbReference type="NCBI Taxonomy" id="51714"/>
    <lineage>
        <taxon>Eukaryota</taxon>
        <taxon>Viridiplantae</taxon>
        <taxon>Chlorophyta</taxon>
        <taxon>core chlorophytes</taxon>
        <taxon>Chlorophyceae</taxon>
        <taxon>CS clade</taxon>
        <taxon>Chlamydomonadales</taxon>
        <taxon>Volvocaceae</taxon>
        <taxon>Volvox</taxon>
    </lineage>
</organism>
<dbReference type="Gene3D" id="1.10.1780.10">
    <property type="entry name" value="Clp, N-terminal domain"/>
    <property type="match status" value="1"/>
</dbReference>
<sequence length="415" mass="41539">MLGTTTGSLSQLGAGFGAHVCPVPIPSRATTRISFCPQRNVFPGRDTAVTHWPTGRVQGWPFRGILFGSSARPPHLRALTRPLSPRACGRRSSFAAADPLTGQRRHCGRLSATSASGPRSSDPPFSQETARALRAAKDQAVRQGCMFAGPDQLLLGILASAERSDPPPWTRSDGAGGSSGSSSGSSGSSAALLLQSALGGGDVDSVREWLNEQTGAVVPIMYSAAGKRGSADVVGVGGSCGGGSFGGVSSSRLQPSDVEFTAAAREVMRRAAAGAEAMGSRSVGTYHLLMVLMGTSGELDSATEGAGEGEAEGSLASASAITAATAAAADSSSAARSLELRWIPQAPRGIGSSSGVVDRPEGETASDVAEEEAELAAEHGAVNVQTASSGNKDTINSGSSSGSSGSSSGSSGSSG</sequence>
<evidence type="ECO:0000313" key="2">
    <source>
        <dbReference type="EMBL" id="GIL57127.1"/>
    </source>
</evidence>
<feature type="non-terminal residue" evidence="2">
    <location>
        <position position="1"/>
    </location>
</feature>
<feature type="compositionally biased region" description="Polar residues" evidence="1">
    <location>
        <begin position="111"/>
        <end position="129"/>
    </location>
</feature>
<accession>A0A8J4F2C7</accession>
<dbReference type="EMBL" id="BNCO01000026">
    <property type="protein sequence ID" value="GIL57127.1"/>
    <property type="molecule type" value="Genomic_DNA"/>
</dbReference>
<evidence type="ECO:0008006" key="4">
    <source>
        <dbReference type="Google" id="ProtNLM"/>
    </source>
</evidence>
<gene>
    <name evidence="2" type="ORF">Vafri_12341</name>
</gene>
<comment type="caution">
    <text evidence="2">The sequence shown here is derived from an EMBL/GenBank/DDBJ whole genome shotgun (WGS) entry which is preliminary data.</text>
</comment>
<reference evidence="2" key="1">
    <citation type="journal article" date="2021" name="Proc. Natl. Acad. Sci. U.S.A.">
        <title>Three genomes in the algal genus Volvox reveal the fate of a haploid sex-determining region after a transition to homothallism.</title>
        <authorList>
            <person name="Yamamoto K."/>
            <person name="Hamaji T."/>
            <person name="Kawai-Toyooka H."/>
            <person name="Matsuzaki R."/>
            <person name="Takahashi F."/>
            <person name="Nishimura Y."/>
            <person name="Kawachi M."/>
            <person name="Noguchi H."/>
            <person name="Minakuchi Y."/>
            <person name="Umen J.G."/>
            <person name="Toyoda A."/>
            <person name="Nozaki H."/>
        </authorList>
    </citation>
    <scope>NUCLEOTIDE SEQUENCE</scope>
    <source>
        <strain evidence="2">NIES-3780</strain>
    </source>
</reference>